<protein>
    <recommendedName>
        <fullName evidence="6">Beta-lactamase-related domain-containing protein</fullName>
    </recommendedName>
</protein>
<dbReference type="SUPFAM" id="SSF56601">
    <property type="entry name" value="beta-lactamase/transpeptidase-like"/>
    <property type="match status" value="1"/>
</dbReference>
<evidence type="ECO:0000256" key="1">
    <source>
        <dbReference type="ARBA" id="ARBA00038215"/>
    </source>
</evidence>
<dbReference type="OrthoDB" id="5946976at2759"/>
<dbReference type="AlphaFoldDB" id="Q0CKZ7"/>
<dbReference type="VEuPathDB" id="FungiDB:ATEG_05637"/>
<dbReference type="STRING" id="341663.Q0CKZ7"/>
<evidence type="ECO:0000259" key="2">
    <source>
        <dbReference type="Pfam" id="PF00144"/>
    </source>
</evidence>
<dbReference type="InterPro" id="IPR001466">
    <property type="entry name" value="Beta-lactam-related"/>
</dbReference>
<feature type="domain" description="Peptidase S12 Pab87-related C-terminal" evidence="3">
    <location>
        <begin position="482"/>
        <end position="598"/>
    </location>
</feature>
<dbReference type="Pfam" id="PF11954">
    <property type="entry name" value="DUF3471"/>
    <property type="match status" value="1"/>
</dbReference>
<dbReference type="Gene3D" id="2.40.128.600">
    <property type="match status" value="1"/>
</dbReference>
<dbReference type="InterPro" id="IPR021860">
    <property type="entry name" value="Peptidase_S12_Pab87-rel_C"/>
</dbReference>
<gene>
    <name evidence="4" type="ORF">ATEG_05637</name>
</gene>
<dbReference type="HOGENOM" id="CLU_020027_14_2_1"/>
<evidence type="ECO:0008006" key="6">
    <source>
        <dbReference type="Google" id="ProtNLM"/>
    </source>
</evidence>
<feature type="domain" description="Beta-lactamase-related" evidence="2">
    <location>
        <begin position="36"/>
        <end position="433"/>
    </location>
</feature>
<dbReference type="EMBL" id="CH476601">
    <property type="protein sequence ID" value="EAU33398.1"/>
    <property type="molecule type" value="Genomic_DNA"/>
</dbReference>
<comment type="similarity">
    <text evidence="1">Belongs to the peptidase S12 family.</text>
</comment>
<dbReference type="Proteomes" id="UP000007963">
    <property type="component" value="Unassembled WGS sequence"/>
</dbReference>
<dbReference type="InterPro" id="IPR012338">
    <property type="entry name" value="Beta-lactam/transpept-like"/>
</dbReference>
<dbReference type="RefSeq" id="XP_001214815.1">
    <property type="nucleotide sequence ID" value="XM_001214815.1"/>
</dbReference>
<sequence length="601" mass="67675">MEKSFPPYSDDPSEQDRADAARRLGLHEITPIIEAIRTLFQAPSFSIGVVYHGETIYTQGFGHADEESGRVPDEDTVYTIASCTKGFTGTAVGLLVNEGKLDFDEKVAHYIPSFFTRNNPAVSQQMTVRDMLSHCSGLSPLPYEVVGKNGSVFARREDVIQICNHLPRESEFRSEWKYSNWMFALAGVLIQQTSQQTFGRLVQREIFDALGMSRTACENPNVDDNYARPYLAFSDGSKQLIHLPDLSDGWAFDASGSVRSSVHDMLIWAKALMTAWRTSFIDQGDDYHQAGKEVAPPCSFYWLATCLKPRTSRTSLTRGNETFDEKIPSHYGLPQQLTRALRAAQTPYFPLSSDPKQAYAMGLFTFQLPTTEMNLVTNTDVITTSYRLGAESPLMKVVGHTGELGGFLSAYWTFPEEDSAVVVLCNSFQLNGDPTNIVAQLLTQTLFDLQPKIVFLEIAKEIVHNSKRRWDTLVHEWNSHRVTGTAPRDLQAYQGTYINSGLAMTVEISASNAAASGEQTLRLRINSSEEQTFDLHHYHYDTWSFLPASRDECIRQGYSVYLFSWKAFLIEFTGADNGQFRSLSWKLDLDSRVERQTFTLQ</sequence>
<reference evidence="5" key="1">
    <citation type="submission" date="2005-09" db="EMBL/GenBank/DDBJ databases">
        <title>Annotation of the Aspergillus terreus NIH2624 genome.</title>
        <authorList>
            <person name="Birren B.W."/>
            <person name="Lander E.S."/>
            <person name="Galagan J.E."/>
            <person name="Nusbaum C."/>
            <person name="Devon K."/>
            <person name="Henn M."/>
            <person name="Ma L.-J."/>
            <person name="Jaffe D.B."/>
            <person name="Butler J."/>
            <person name="Alvarez P."/>
            <person name="Gnerre S."/>
            <person name="Grabherr M."/>
            <person name="Kleber M."/>
            <person name="Mauceli E.W."/>
            <person name="Brockman W."/>
            <person name="Rounsley S."/>
            <person name="Young S.K."/>
            <person name="LaButti K."/>
            <person name="Pushparaj V."/>
            <person name="DeCaprio D."/>
            <person name="Crawford M."/>
            <person name="Koehrsen M."/>
            <person name="Engels R."/>
            <person name="Montgomery P."/>
            <person name="Pearson M."/>
            <person name="Howarth C."/>
            <person name="Larson L."/>
            <person name="Luoma S."/>
            <person name="White J."/>
            <person name="Alvarado L."/>
            <person name="Kodira C.D."/>
            <person name="Zeng Q."/>
            <person name="Oleary S."/>
            <person name="Yandava C."/>
            <person name="Denning D.W."/>
            <person name="Nierman W.C."/>
            <person name="Milne T."/>
            <person name="Madden K."/>
        </authorList>
    </citation>
    <scope>NUCLEOTIDE SEQUENCE [LARGE SCALE GENOMIC DNA]</scope>
    <source>
        <strain evidence="5">NIH 2624 / FGSC A1156</strain>
    </source>
</reference>
<evidence type="ECO:0000313" key="5">
    <source>
        <dbReference type="Proteomes" id="UP000007963"/>
    </source>
</evidence>
<dbReference type="Gene3D" id="3.40.710.10">
    <property type="entry name" value="DD-peptidase/beta-lactamase superfamily"/>
    <property type="match status" value="2"/>
</dbReference>
<dbReference type="GeneID" id="4321867"/>
<dbReference type="eggNOG" id="ENOG502QQBX">
    <property type="taxonomic scope" value="Eukaryota"/>
</dbReference>
<evidence type="ECO:0000259" key="3">
    <source>
        <dbReference type="Pfam" id="PF11954"/>
    </source>
</evidence>
<organism evidence="4 5">
    <name type="scientific">Aspergillus terreus (strain NIH 2624 / FGSC A1156)</name>
    <dbReference type="NCBI Taxonomy" id="341663"/>
    <lineage>
        <taxon>Eukaryota</taxon>
        <taxon>Fungi</taxon>
        <taxon>Dikarya</taxon>
        <taxon>Ascomycota</taxon>
        <taxon>Pezizomycotina</taxon>
        <taxon>Eurotiomycetes</taxon>
        <taxon>Eurotiomycetidae</taxon>
        <taxon>Eurotiales</taxon>
        <taxon>Aspergillaceae</taxon>
        <taxon>Aspergillus</taxon>
        <taxon>Aspergillus subgen. Circumdati</taxon>
    </lineage>
</organism>
<evidence type="ECO:0000313" key="4">
    <source>
        <dbReference type="EMBL" id="EAU33398.1"/>
    </source>
</evidence>
<name>Q0CKZ7_ASPTN</name>
<dbReference type="InterPro" id="IPR050491">
    <property type="entry name" value="AmpC-like"/>
</dbReference>
<accession>Q0CKZ7</accession>
<dbReference type="PANTHER" id="PTHR46825">
    <property type="entry name" value="D-ALANYL-D-ALANINE-CARBOXYPEPTIDASE/ENDOPEPTIDASE AMPH"/>
    <property type="match status" value="1"/>
</dbReference>
<dbReference type="PANTHER" id="PTHR46825:SF14">
    <property type="entry name" value="BETA-LACTAMASE-RELATED DOMAIN-CONTAINING PROTEIN"/>
    <property type="match status" value="1"/>
</dbReference>
<proteinExistence type="inferred from homology"/>
<dbReference type="Pfam" id="PF00144">
    <property type="entry name" value="Beta-lactamase"/>
    <property type="match status" value="1"/>
</dbReference>